<dbReference type="AlphaFoldDB" id="A0A7S0ZN74"/>
<reference evidence="1" key="1">
    <citation type="submission" date="2021-01" db="EMBL/GenBank/DDBJ databases">
        <authorList>
            <person name="Corre E."/>
            <person name="Pelletier E."/>
            <person name="Niang G."/>
            <person name="Scheremetjew M."/>
            <person name="Finn R."/>
            <person name="Kale V."/>
            <person name="Holt S."/>
            <person name="Cochrane G."/>
            <person name="Meng A."/>
            <person name="Brown T."/>
            <person name="Cohen L."/>
        </authorList>
    </citation>
    <scope>NUCLEOTIDE SEQUENCE</scope>
</reference>
<dbReference type="EMBL" id="HBFQ01001361">
    <property type="protein sequence ID" value="CAD8826555.1"/>
    <property type="molecule type" value="Transcribed_RNA"/>
</dbReference>
<accession>A0A7S0ZN74</accession>
<organism evidence="1">
    <name type="scientific">Noctiluca scintillans</name>
    <name type="common">Sea sparkle</name>
    <name type="synonym">Red tide dinoflagellate</name>
    <dbReference type="NCBI Taxonomy" id="2966"/>
    <lineage>
        <taxon>Eukaryota</taxon>
        <taxon>Sar</taxon>
        <taxon>Alveolata</taxon>
        <taxon>Dinophyceae</taxon>
        <taxon>Noctilucales</taxon>
        <taxon>Noctilucaceae</taxon>
        <taxon>Noctiluca</taxon>
    </lineage>
</organism>
<protein>
    <submittedName>
        <fullName evidence="1">Uncharacterized protein</fullName>
    </submittedName>
</protein>
<evidence type="ECO:0000313" key="1">
    <source>
        <dbReference type="EMBL" id="CAD8826555.1"/>
    </source>
</evidence>
<sequence>MGASSCVIGGFVQQQNFAQHEDTRCCCQAPVKQSATAEDAEFLTDIKDKIPTSVFGPANEDVSVSQTQVTTSSSLSLTEQYVMNEGGPPHGPPTSLLPPGEQQLVTIPAGTHVQPLERVRLALQSGDAMLAEHLLIEALDCAMSASQEEAEKLLDTEEFASVLQLMRVYETALRDVVHTEGPEWIEGPEMNVDPSKFGLALDAATERSLREFGVHPRLYHRRYSPDGGATTLREIQFSLPLPTYIDQSPSLLGVVAMLAETDLMYLWHPIASKGCQHHLRPREPYHNLELITFSFPGMKVAQIIESRLFADHEAGVLLLNNRIVGPDHEYWDLPAAKTKNRRFPAEQDVYILGVPGEHVTVYSFLFRSRFTKSSTQPPEWIYRWVVNWLFPEITRQAYKAGAALGSPGSPHAECMERDNHGLYSHMRRVVSRGVALERESGRARRPSPEEIVQCRARRIDMCSGPRS</sequence>
<name>A0A7S0ZN74_NOCSC</name>
<gene>
    <name evidence="1" type="ORF">NSCI0253_LOCUS901</name>
</gene>
<proteinExistence type="predicted"/>